<dbReference type="PANTHER" id="PTHR37816:SF2">
    <property type="entry name" value="DNA TOPOLOGY MODULATION PROTEIN FLAR-RELATED PROTEIN"/>
    <property type="match status" value="1"/>
</dbReference>
<comment type="caution">
    <text evidence="1">The sequence shown here is derived from an EMBL/GenBank/DDBJ whole genome shotgun (WGS) entry which is preliminary data.</text>
</comment>
<dbReference type="AlphaFoldDB" id="A0A327W554"/>
<dbReference type="OrthoDB" id="9813917at2"/>
<dbReference type="InterPro" id="IPR027417">
    <property type="entry name" value="P-loop_NTPase"/>
</dbReference>
<dbReference type="SUPFAM" id="SSF52540">
    <property type="entry name" value="P-loop containing nucleoside triphosphate hydrolases"/>
    <property type="match status" value="1"/>
</dbReference>
<reference evidence="1 2" key="1">
    <citation type="submission" date="2018-06" db="EMBL/GenBank/DDBJ databases">
        <title>Genomic Encyclopedia of Archaeal and Bacterial Type Strains, Phase II (KMG-II): from individual species to whole genera.</title>
        <authorList>
            <person name="Goeker M."/>
        </authorList>
    </citation>
    <scope>NUCLEOTIDE SEQUENCE [LARGE SCALE GENOMIC DNA]</scope>
    <source>
        <strain evidence="1 2">DSM 29821</strain>
    </source>
</reference>
<dbReference type="Proteomes" id="UP000249819">
    <property type="component" value="Unassembled WGS sequence"/>
</dbReference>
<dbReference type="RefSeq" id="WP_111591807.1">
    <property type="nucleotide sequence ID" value="NZ_QLMA01000003.1"/>
</dbReference>
<gene>
    <name evidence="1" type="ORF">CLV59_103103</name>
</gene>
<sequence length="180" mass="20973">MKLYIFGASGSGVTTLGQALGLYLDIPYFDSDNYFWVPTVPPFTIKREPTERNSMISRELKIAPDWIFGGSALNWGADVFPPFDGVVFLWIPADIRMQRLKERERFRYGNALDAEMKEQHEDFLEWAADYDNNTGIANRTLQVHEEWLSKMTMPVLTLRGDMSLEERMEKIMEWSRNNHL</sequence>
<evidence type="ECO:0000313" key="1">
    <source>
        <dbReference type="EMBL" id="RAJ83144.1"/>
    </source>
</evidence>
<evidence type="ECO:0000313" key="2">
    <source>
        <dbReference type="Proteomes" id="UP000249819"/>
    </source>
</evidence>
<dbReference type="PANTHER" id="PTHR37816">
    <property type="entry name" value="YALI0E33011P"/>
    <property type="match status" value="1"/>
</dbReference>
<name>A0A327W554_9BACT</name>
<protein>
    <submittedName>
        <fullName evidence="1">Adenylate kinase family enzyme</fullName>
    </submittedName>
</protein>
<dbReference type="NCBIfam" id="NF004861">
    <property type="entry name" value="PRK06217.1"/>
    <property type="match status" value="1"/>
</dbReference>
<keyword evidence="2" id="KW-1185">Reference proteome</keyword>
<dbReference type="GO" id="GO:0016301">
    <property type="term" value="F:kinase activity"/>
    <property type="evidence" value="ECO:0007669"/>
    <property type="project" value="UniProtKB-KW"/>
</dbReference>
<accession>A0A327W554</accession>
<dbReference type="Gene3D" id="3.40.50.300">
    <property type="entry name" value="P-loop containing nucleotide triphosphate hydrolases"/>
    <property type="match status" value="1"/>
</dbReference>
<organism evidence="1 2">
    <name type="scientific">Chitinophaga dinghuensis</name>
    <dbReference type="NCBI Taxonomy" id="1539050"/>
    <lineage>
        <taxon>Bacteria</taxon>
        <taxon>Pseudomonadati</taxon>
        <taxon>Bacteroidota</taxon>
        <taxon>Chitinophagia</taxon>
        <taxon>Chitinophagales</taxon>
        <taxon>Chitinophagaceae</taxon>
        <taxon>Chitinophaga</taxon>
    </lineage>
</organism>
<keyword evidence="1" id="KW-0418">Kinase</keyword>
<keyword evidence="1" id="KW-0808">Transferase</keyword>
<proteinExistence type="predicted"/>
<dbReference type="InterPro" id="IPR052922">
    <property type="entry name" value="Cytidylate_Kinase-2"/>
</dbReference>
<dbReference type="EMBL" id="QLMA01000003">
    <property type="protein sequence ID" value="RAJ83144.1"/>
    <property type="molecule type" value="Genomic_DNA"/>
</dbReference>